<protein>
    <submittedName>
        <fullName evidence="3">Uncharacterized protein</fullName>
    </submittedName>
</protein>
<comment type="caution">
    <text evidence="3">The sequence shown here is derived from an EMBL/GenBank/DDBJ whole genome shotgun (WGS) entry which is preliminary data.</text>
</comment>
<keyword evidence="2" id="KW-0472">Membrane</keyword>
<evidence type="ECO:0000313" key="3">
    <source>
        <dbReference type="EMBL" id="EJW02894.1"/>
    </source>
</evidence>
<reference evidence="4" key="2">
    <citation type="submission" date="2015-07" db="EMBL/GenBank/DDBJ databases">
        <title>Contrasting host-pathogen interactions and genome evolution in two generalist and specialist microsporidian pathogens of mosquitoes.</title>
        <authorList>
            <consortium name="The Broad Institute Genomics Platform"/>
            <consortium name="The Broad Institute Genome Sequencing Center for Infectious Disease"/>
            <person name="Cuomo C.A."/>
            <person name="Sanscrainte N.D."/>
            <person name="Goldberg J.M."/>
            <person name="Heiman D."/>
            <person name="Young S."/>
            <person name="Zeng Q."/>
            <person name="Becnel J.J."/>
            <person name="Birren B.W."/>
        </authorList>
    </citation>
    <scope>NUCLEOTIDE SEQUENCE [LARGE SCALE GENOMIC DNA]</scope>
    <source>
        <strain evidence="4">USNM 41457</strain>
    </source>
</reference>
<keyword evidence="2" id="KW-0812">Transmembrane</keyword>
<dbReference type="AlphaFoldDB" id="J9D5R7"/>
<evidence type="ECO:0000256" key="1">
    <source>
        <dbReference type="SAM" id="MobiDB-lite"/>
    </source>
</evidence>
<accession>J9D5R7</accession>
<proteinExistence type="predicted"/>
<evidence type="ECO:0000256" key="2">
    <source>
        <dbReference type="SAM" id="Phobius"/>
    </source>
</evidence>
<organism evidence="3 4">
    <name type="scientific">Edhazardia aedis (strain USNM 41457)</name>
    <name type="common">Microsporidian parasite</name>
    <dbReference type="NCBI Taxonomy" id="1003232"/>
    <lineage>
        <taxon>Eukaryota</taxon>
        <taxon>Fungi</taxon>
        <taxon>Fungi incertae sedis</taxon>
        <taxon>Microsporidia</taxon>
        <taxon>Edhazardia</taxon>
    </lineage>
</organism>
<feature type="compositionally biased region" description="Polar residues" evidence="1">
    <location>
        <begin position="1"/>
        <end position="11"/>
    </location>
</feature>
<dbReference type="InParanoid" id="J9D5R7"/>
<dbReference type="VEuPathDB" id="MicrosporidiaDB:EDEG_02718"/>
<keyword evidence="2" id="KW-1133">Transmembrane helix</keyword>
<reference evidence="3 4" key="1">
    <citation type="submission" date="2011-08" db="EMBL/GenBank/DDBJ databases">
        <authorList>
            <person name="Liu Z.J."/>
            <person name="Shi F.L."/>
            <person name="Lu J.Q."/>
            <person name="Li M."/>
            <person name="Wang Z.L."/>
        </authorList>
    </citation>
    <scope>NUCLEOTIDE SEQUENCE [LARGE SCALE GENOMIC DNA]</scope>
    <source>
        <strain evidence="3 4">USNM 41457</strain>
    </source>
</reference>
<evidence type="ECO:0000313" key="4">
    <source>
        <dbReference type="Proteomes" id="UP000003163"/>
    </source>
</evidence>
<feature type="transmembrane region" description="Helical" evidence="2">
    <location>
        <begin position="86"/>
        <end position="104"/>
    </location>
</feature>
<sequence>MNNSYDISKNGKSGKPRGRTRTSNLNNNIFSNFKKNINFYNKLNYVQQNKYKNNSIIDCIFQAYGYPMTTTVIFSRLKNYVCFGEILILFSLLINIDLIVFVCIV</sequence>
<feature type="region of interest" description="Disordered" evidence="1">
    <location>
        <begin position="1"/>
        <end position="23"/>
    </location>
</feature>
<name>J9D5R7_EDHAE</name>
<dbReference type="EMBL" id="AFBI03000052">
    <property type="protein sequence ID" value="EJW02894.1"/>
    <property type="molecule type" value="Genomic_DNA"/>
</dbReference>
<dbReference type="HOGENOM" id="CLU_2236549_0_0_1"/>
<gene>
    <name evidence="3" type="ORF">EDEG_02718</name>
</gene>
<dbReference type="Proteomes" id="UP000003163">
    <property type="component" value="Unassembled WGS sequence"/>
</dbReference>
<keyword evidence="4" id="KW-1185">Reference proteome</keyword>